<dbReference type="HOGENOM" id="CLU_2096164_0_0_1"/>
<dbReference type="EMBL" id="GG663372">
    <property type="protein sequence ID" value="EEH05049.1"/>
    <property type="molecule type" value="Genomic_DNA"/>
</dbReference>
<protein>
    <submittedName>
        <fullName evidence="1">Uncharacterized protein</fullName>
    </submittedName>
</protein>
<reference evidence="1" key="1">
    <citation type="submission" date="2009-02" db="EMBL/GenBank/DDBJ databases">
        <title>The Genome Sequence of Ajellomyces capsulatus strain G186AR.</title>
        <authorList>
            <consortium name="The Broad Institute Genome Sequencing Platform"/>
            <person name="Champion M."/>
            <person name="Cuomo C."/>
            <person name="Ma L.-J."/>
            <person name="Henn M.R."/>
            <person name="Sil A."/>
            <person name="Goldman B."/>
            <person name="Young S.K."/>
            <person name="Kodira C.D."/>
            <person name="Zeng Q."/>
            <person name="Koehrsen M."/>
            <person name="Alvarado L."/>
            <person name="Berlin A."/>
            <person name="Borenstein D."/>
            <person name="Chen Z."/>
            <person name="Engels R."/>
            <person name="Freedman E."/>
            <person name="Gellesch M."/>
            <person name="Goldberg J."/>
            <person name="Griggs A."/>
            <person name="Gujja S."/>
            <person name="Heiman D."/>
            <person name="Hepburn T."/>
            <person name="Howarth C."/>
            <person name="Jen D."/>
            <person name="Larson L."/>
            <person name="Lewis B."/>
            <person name="Mehta T."/>
            <person name="Park D."/>
            <person name="Pearson M."/>
            <person name="Roberts A."/>
            <person name="Saif S."/>
            <person name="Shea T."/>
            <person name="Shenoy N."/>
            <person name="Sisk P."/>
            <person name="Stolte C."/>
            <person name="Sykes S."/>
            <person name="Walk T."/>
            <person name="White J."/>
            <person name="Yandava C."/>
            <person name="Klein B."/>
            <person name="McEwen J.G."/>
            <person name="Puccia R."/>
            <person name="Goldman G.H."/>
            <person name="Felipe M.S."/>
            <person name="Nino-Vega G."/>
            <person name="San-Blas G."/>
            <person name="Taylor J."/>
            <person name="Mendoza L."/>
            <person name="Galagan J."/>
            <person name="Nusbaum C."/>
            <person name="Birren B."/>
        </authorList>
    </citation>
    <scope>NUCLEOTIDE SEQUENCE</scope>
    <source>
        <strain evidence="1">G186AR</strain>
    </source>
</reference>
<accession>C0NUG9</accession>
<evidence type="ECO:0000313" key="1">
    <source>
        <dbReference type="EMBL" id="EEH05049.1"/>
    </source>
</evidence>
<evidence type="ECO:0000313" key="2">
    <source>
        <dbReference type="Proteomes" id="UP000001631"/>
    </source>
</evidence>
<proteinExistence type="predicted"/>
<dbReference type="AlphaFoldDB" id="C0NUG9"/>
<dbReference type="GeneID" id="69040016"/>
<keyword evidence="2" id="KW-1185">Reference proteome</keyword>
<dbReference type="InParanoid" id="C0NUG9"/>
<dbReference type="Proteomes" id="UP000001631">
    <property type="component" value="Unassembled WGS sequence"/>
</dbReference>
<dbReference type="RefSeq" id="XP_045285530.1">
    <property type="nucleotide sequence ID" value="XM_045434049.1"/>
</dbReference>
<sequence>MLATKILVWGRRENVRVICTTSIVTGYNKGIVLSMVIPILKAGFSEEDVGLTSTGSNKLQLGEAAFSRLRRYFTLPARCSDDLLWLELERLVLSVVPREVTGSSPDKVGTYPMGGS</sequence>
<gene>
    <name evidence="1" type="ORF">HCBG_07000</name>
</gene>
<organism evidence="1 2">
    <name type="scientific">Ajellomyces capsulatus (strain G186AR / H82 / ATCC MYA-2454 / RMSCC 2432)</name>
    <name type="common">Darling's disease fungus</name>
    <name type="synonym">Histoplasma capsulatum</name>
    <dbReference type="NCBI Taxonomy" id="447093"/>
    <lineage>
        <taxon>Eukaryota</taxon>
        <taxon>Fungi</taxon>
        <taxon>Dikarya</taxon>
        <taxon>Ascomycota</taxon>
        <taxon>Pezizomycotina</taxon>
        <taxon>Eurotiomycetes</taxon>
        <taxon>Eurotiomycetidae</taxon>
        <taxon>Onygenales</taxon>
        <taxon>Ajellomycetaceae</taxon>
        <taxon>Histoplasma</taxon>
    </lineage>
</organism>
<name>C0NUG9_AJECG</name>